<dbReference type="Proteomes" id="UP001140206">
    <property type="component" value="Chromosome 4"/>
</dbReference>
<reference evidence="2" key="1">
    <citation type="submission" date="2022-08" db="EMBL/GenBank/DDBJ databases">
        <authorList>
            <person name="Marques A."/>
        </authorList>
    </citation>
    <scope>NUCLEOTIDE SEQUENCE</scope>
    <source>
        <strain evidence="2">RhyPub2mFocal</strain>
        <tissue evidence="2">Leaves</tissue>
    </source>
</reference>
<feature type="domain" description="DUF1995" evidence="1">
    <location>
        <begin position="108"/>
        <end position="343"/>
    </location>
</feature>
<organism evidence="2 3">
    <name type="scientific">Rhynchospora pubera</name>
    <dbReference type="NCBI Taxonomy" id="906938"/>
    <lineage>
        <taxon>Eukaryota</taxon>
        <taxon>Viridiplantae</taxon>
        <taxon>Streptophyta</taxon>
        <taxon>Embryophyta</taxon>
        <taxon>Tracheophyta</taxon>
        <taxon>Spermatophyta</taxon>
        <taxon>Magnoliopsida</taxon>
        <taxon>Liliopsida</taxon>
        <taxon>Poales</taxon>
        <taxon>Cyperaceae</taxon>
        <taxon>Cyperoideae</taxon>
        <taxon>Rhynchosporeae</taxon>
        <taxon>Rhynchospora</taxon>
    </lineage>
</organism>
<dbReference type="PANTHER" id="PTHR36365">
    <property type="entry name" value="OS05G0500400 PROTEIN"/>
    <property type="match status" value="1"/>
</dbReference>
<protein>
    <submittedName>
        <fullName evidence="2">ATP synthase subunit delta</fullName>
    </submittedName>
</protein>
<name>A0AAV8DB33_9POAL</name>
<dbReference type="PANTHER" id="PTHR36365:SF1">
    <property type="entry name" value="OS05G0500400 PROTEIN"/>
    <property type="match status" value="1"/>
</dbReference>
<accession>A0AAV8DB33</accession>
<keyword evidence="3" id="KW-1185">Reference proteome</keyword>
<dbReference type="GO" id="GO:0009507">
    <property type="term" value="C:chloroplast"/>
    <property type="evidence" value="ECO:0007669"/>
    <property type="project" value="TreeGrafter"/>
</dbReference>
<proteinExistence type="predicted"/>
<dbReference type="AlphaFoldDB" id="A0AAV8DB33"/>
<comment type="caution">
    <text evidence="2">The sequence shown here is derived from an EMBL/GenBank/DDBJ whole genome shotgun (WGS) entry which is preliminary data.</text>
</comment>
<evidence type="ECO:0000313" key="2">
    <source>
        <dbReference type="EMBL" id="KAJ4763842.1"/>
    </source>
</evidence>
<sequence>MRMSHSISTTSTKHQTKPSLLMALHLFQPLPSKPPLPPIPTVTSFLGLGSSTALPNFSNKTNGLIYLEIRAVPSTLQIRQSATRPPGYRTVRNAFTKEPSIISLSSPPSSREEAITQAKTCLAATLQKSLKNTVPFPNKKMKKQKQPRYRVEIPLIDDSPESVVQLAFDVFSDLNIKRKDSKPSLLLLWPSPTLEEMANKTFSESQNAVVNSQLGLITLDLLSSSDLVVVLAPEEPQLDKISTIADEVNPKPVILFNPKWAFEDEKDFNRRAAAFLESFDVVYSFTGLEVHGFLSSRKGVVLRCVRDGKASGEPWLVMVQEGDKEEMKVVTRFTKRPSIGEVETVLYNLMAANSPLTKSVKSVSDFVKNVTKKFT</sequence>
<evidence type="ECO:0000313" key="3">
    <source>
        <dbReference type="Proteomes" id="UP001140206"/>
    </source>
</evidence>
<gene>
    <name evidence="2" type="ORF">LUZ62_074217</name>
</gene>
<dbReference type="InterPro" id="IPR018962">
    <property type="entry name" value="DUF1995"/>
</dbReference>
<evidence type="ECO:0000259" key="1">
    <source>
        <dbReference type="Pfam" id="PF09353"/>
    </source>
</evidence>
<dbReference type="Pfam" id="PF09353">
    <property type="entry name" value="DUF1995"/>
    <property type="match status" value="1"/>
</dbReference>
<dbReference type="EMBL" id="JAMFTS010000004">
    <property type="protein sequence ID" value="KAJ4763842.1"/>
    <property type="molecule type" value="Genomic_DNA"/>
</dbReference>